<proteinExistence type="predicted"/>
<evidence type="ECO:0000313" key="1">
    <source>
        <dbReference type="EMBL" id="DAD79313.1"/>
    </source>
</evidence>
<accession>A0A8S5MAE1</accession>
<name>A0A8S5MAE1_9CAUD</name>
<reference evidence="1" key="1">
    <citation type="journal article" date="2021" name="Proc. Natl. Acad. Sci. U.S.A.">
        <title>A Catalog of Tens of Thousands of Viruses from Human Metagenomes Reveals Hidden Associations with Chronic Diseases.</title>
        <authorList>
            <person name="Tisza M.J."/>
            <person name="Buck C.B."/>
        </authorList>
    </citation>
    <scope>NUCLEOTIDE SEQUENCE</scope>
    <source>
        <strain evidence="1">CtNQr16</strain>
    </source>
</reference>
<sequence>MTIKELVELNFCIAEIEVEVRSNGRLKAKYYIGDGAWRDAKLREHEAHQDYKVEFIAEKINRFENDHVYHDVILKNIPKKILKMEVYAWQMTRKHWHPTNSDSFEAIEITVEVPENYELPPMQEKNELEGQMDINDVFDSEGRLKWQE</sequence>
<organism evidence="1">
    <name type="scientific">Myoviridae sp. ctNQr16</name>
    <dbReference type="NCBI Taxonomy" id="2826644"/>
    <lineage>
        <taxon>Viruses</taxon>
        <taxon>Duplodnaviria</taxon>
        <taxon>Heunggongvirae</taxon>
        <taxon>Uroviricota</taxon>
        <taxon>Caudoviricetes</taxon>
    </lineage>
</organism>
<dbReference type="EMBL" id="BK014863">
    <property type="protein sequence ID" value="DAD79313.1"/>
    <property type="molecule type" value="Genomic_DNA"/>
</dbReference>
<protein>
    <submittedName>
        <fullName evidence="1">Uncharacterized protein</fullName>
    </submittedName>
</protein>